<proteinExistence type="predicted"/>
<feature type="domain" description="Integral membrane bound transporter" evidence="6">
    <location>
        <begin position="199"/>
        <end position="323"/>
    </location>
</feature>
<comment type="caution">
    <text evidence="7">The sequence shown here is derived from an EMBL/GenBank/DDBJ whole genome shotgun (WGS) entry which is preliminary data.</text>
</comment>
<evidence type="ECO:0000313" key="7">
    <source>
        <dbReference type="EMBL" id="EOT87559.1"/>
    </source>
</evidence>
<dbReference type="STRING" id="1140003.OMY_00622"/>
<feature type="transmembrane region" description="Helical" evidence="5">
    <location>
        <begin position="311"/>
        <end position="332"/>
    </location>
</feature>
<dbReference type="OrthoDB" id="581879at2"/>
<feature type="transmembrane region" description="Helical" evidence="5">
    <location>
        <begin position="91"/>
        <end position="108"/>
    </location>
</feature>
<keyword evidence="2 5" id="KW-0812">Transmembrane</keyword>
<comment type="subcellular location">
    <subcellularLocation>
        <location evidence="1">Membrane</location>
        <topology evidence="1">Multi-pass membrane protein</topology>
    </subcellularLocation>
</comment>
<evidence type="ECO:0000256" key="5">
    <source>
        <dbReference type="SAM" id="Phobius"/>
    </source>
</evidence>
<keyword evidence="4 5" id="KW-0472">Membrane</keyword>
<feature type="transmembrane region" description="Helical" evidence="5">
    <location>
        <begin position="120"/>
        <end position="138"/>
    </location>
</feature>
<reference evidence="7 8" key="1">
    <citation type="submission" date="2013-03" db="EMBL/GenBank/DDBJ databases">
        <title>The Genome Sequence of Enterococcus sulfureus ATCC_49903 (PacBio/Illumina hybrid assembly).</title>
        <authorList>
            <consortium name="The Broad Institute Genomics Platform"/>
            <consortium name="The Broad Institute Genome Sequencing Center for Infectious Disease"/>
            <person name="Earl A."/>
            <person name="Russ C."/>
            <person name="Gilmore M."/>
            <person name="Surin D."/>
            <person name="Walker B."/>
            <person name="Young S."/>
            <person name="Zeng Q."/>
            <person name="Gargeya S."/>
            <person name="Fitzgerald M."/>
            <person name="Haas B."/>
            <person name="Abouelleil A."/>
            <person name="Allen A.W."/>
            <person name="Alvarado L."/>
            <person name="Arachchi H.M."/>
            <person name="Berlin A.M."/>
            <person name="Chapman S.B."/>
            <person name="Gainer-Dewar J."/>
            <person name="Goldberg J."/>
            <person name="Griggs A."/>
            <person name="Gujja S."/>
            <person name="Hansen M."/>
            <person name="Howarth C."/>
            <person name="Imamovic A."/>
            <person name="Ireland A."/>
            <person name="Larimer J."/>
            <person name="McCowan C."/>
            <person name="Murphy C."/>
            <person name="Pearson M."/>
            <person name="Poon T.W."/>
            <person name="Priest M."/>
            <person name="Roberts A."/>
            <person name="Saif S."/>
            <person name="Shea T."/>
            <person name="Sisk P."/>
            <person name="Sykes S."/>
            <person name="Wortman J."/>
            <person name="Nusbaum C."/>
            <person name="Birren B."/>
        </authorList>
    </citation>
    <scope>NUCLEOTIDE SEQUENCE [LARGE SCALE GENOMIC DNA]</scope>
    <source>
        <strain evidence="7 8">ATCC 49903</strain>
    </source>
</reference>
<organism evidence="7 8">
    <name type="scientific">Enterococcus sulfureus ATCC 49903</name>
    <dbReference type="NCBI Taxonomy" id="1140003"/>
    <lineage>
        <taxon>Bacteria</taxon>
        <taxon>Bacillati</taxon>
        <taxon>Bacillota</taxon>
        <taxon>Bacilli</taxon>
        <taxon>Lactobacillales</taxon>
        <taxon>Enterococcaceae</taxon>
        <taxon>Enterococcus</taxon>
    </lineage>
</organism>
<keyword evidence="3 5" id="KW-1133">Transmembrane helix</keyword>
<feature type="transmembrane region" description="Helical" evidence="5">
    <location>
        <begin position="21"/>
        <end position="37"/>
    </location>
</feature>
<evidence type="ECO:0000256" key="4">
    <source>
        <dbReference type="ARBA" id="ARBA00023136"/>
    </source>
</evidence>
<feature type="transmembrane region" description="Helical" evidence="5">
    <location>
        <begin position="65"/>
        <end position="85"/>
    </location>
</feature>
<evidence type="ECO:0000256" key="1">
    <source>
        <dbReference type="ARBA" id="ARBA00004141"/>
    </source>
</evidence>
<dbReference type="GO" id="GO:0016020">
    <property type="term" value="C:membrane"/>
    <property type="evidence" value="ECO:0007669"/>
    <property type="project" value="UniProtKB-SubCell"/>
</dbReference>
<gene>
    <name evidence="7" type="ORF">I573_00615</name>
</gene>
<feature type="transmembrane region" description="Helical" evidence="5">
    <location>
        <begin position="43"/>
        <end position="58"/>
    </location>
</feature>
<name>S0P1Y4_9ENTE</name>
<feature type="transmembrane region" description="Helical" evidence="5">
    <location>
        <begin position="183"/>
        <end position="204"/>
    </location>
</feature>
<dbReference type="PATRIC" id="fig|1140003.3.peg.616"/>
<dbReference type="eggNOG" id="COG1289">
    <property type="taxonomic scope" value="Bacteria"/>
</dbReference>
<feature type="transmembrane region" description="Helical" evidence="5">
    <location>
        <begin position="280"/>
        <end position="299"/>
    </location>
</feature>
<dbReference type="EMBL" id="ASWO01000001">
    <property type="protein sequence ID" value="EOT87559.1"/>
    <property type="molecule type" value="Genomic_DNA"/>
</dbReference>
<feature type="transmembrane region" description="Helical" evidence="5">
    <location>
        <begin position="144"/>
        <end position="162"/>
    </location>
</feature>
<feature type="transmembrane region" description="Helical" evidence="5">
    <location>
        <begin position="210"/>
        <end position="227"/>
    </location>
</feature>
<keyword evidence="8" id="KW-1185">Reference proteome</keyword>
<dbReference type="Pfam" id="PF13515">
    <property type="entry name" value="FUSC_2"/>
    <property type="match status" value="1"/>
</dbReference>
<evidence type="ECO:0000256" key="2">
    <source>
        <dbReference type="ARBA" id="ARBA00022692"/>
    </source>
</evidence>
<evidence type="ECO:0000313" key="8">
    <source>
        <dbReference type="Proteomes" id="UP000015961"/>
    </source>
</evidence>
<protein>
    <recommendedName>
        <fullName evidence="6">Integral membrane bound transporter domain-containing protein</fullName>
    </recommendedName>
</protein>
<feature type="transmembrane region" description="Helical" evidence="5">
    <location>
        <begin position="239"/>
        <end position="268"/>
    </location>
</feature>
<dbReference type="RefSeq" id="WP_016185113.1">
    <property type="nucleotide sequence ID" value="NZ_ASWO01000001.1"/>
</dbReference>
<accession>S0P1Y4</accession>
<evidence type="ECO:0000256" key="3">
    <source>
        <dbReference type="ARBA" id="ARBA00022989"/>
    </source>
</evidence>
<dbReference type="InterPro" id="IPR049453">
    <property type="entry name" value="Memb_transporter_dom"/>
</dbReference>
<dbReference type="AlphaFoldDB" id="S0P1Y4"/>
<dbReference type="Proteomes" id="UP000015961">
    <property type="component" value="Unassembled WGS sequence"/>
</dbReference>
<sequence>MVSYIKEIFRFQPIKTNPIRVLIAGFCVLMILLAGYFSGNMYIASFGSLGIFIFAYYQNIPKSQLVQRLVIVSIYLYLCLLTGMLSHQLQWVSPIIVAIFAFLGRFLFRLHGISKPGPFFAIMIITMGASMQVPIASVVPLSSYFLVGAVVSIVASLLVSLTEKEKPTALEKLTFKERLHQDPGSILDAIFYSGTLFFATYLSQGLHFNNAYWLVVSCAAILMGDNLRAMAHRHVQRILGTIVGLLITAFIFNIHLNSVAMLMMIPLFFMVVEYLIMKNYAVATFFTTPMALMLTTLSRQQYSNTLLTDRMIGIVIGSVVGVLAGWIFTVGIEFYNKEFHLHQTLEKEGD</sequence>
<evidence type="ECO:0000259" key="6">
    <source>
        <dbReference type="Pfam" id="PF13515"/>
    </source>
</evidence>